<dbReference type="EMBL" id="FODE01000004">
    <property type="protein sequence ID" value="SEN32138.1"/>
    <property type="molecule type" value="Genomic_DNA"/>
</dbReference>
<keyword evidence="1" id="KW-0812">Transmembrane</keyword>
<feature type="transmembrane region" description="Helical" evidence="1">
    <location>
        <begin position="136"/>
        <end position="158"/>
    </location>
</feature>
<proteinExistence type="predicted"/>
<gene>
    <name evidence="2" type="ORF">SAMN04489859_100498</name>
</gene>
<keyword evidence="1" id="KW-1133">Transmembrane helix</keyword>
<evidence type="ECO:0000313" key="2">
    <source>
        <dbReference type="EMBL" id="SEN32138.1"/>
    </source>
</evidence>
<dbReference type="STRING" id="34002.SAMN04489859_100498"/>
<dbReference type="RefSeq" id="WP_090610686.1">
    <property type="nucleotide sequence ID" value="NZ_CP067124.1"/>
</dbReference>
<sequence>MIEGASRHAVLGSVLVALCWLLLLFLRMLPVTGATSGWPGADLGLCLLFAWVLRRPDQIPALVIVLLVLIEDLLLMRPPGLWALFVLLGTEAARLREARWRDQPFVVEWLRVSILTGGMMLGFRVVQFLFLLPVPALWQVTLQFIATMAAYPVVILLARWLVGLRHATPAEAEMMRHM</sequence>
<dbReference type="Proteomes" id="UP000199054">
    <property type="component" value="Unassembled WGS sequence"/>
</dbReference>
<keyword evidence="3" id="KW-1185">Reference proteome</keyword>
<dbReference type="OrthoDB" id="7629477at2"/>
<evidence type="ECO:0000256" key="1">
    <source>
        <dbReference type="SAM" id="Phobius"/>
    </source>
</evidence>
<reference evidence="2 3" key="1">
    <citation type="submission" date="2016-10" db="EMBL/GenBank/DDBJ databases">
        <authorList>
            <person name="de Groot N.N."/>
        </authorList>
    </citation>
    <scope>NUCLEOTIDE SEQUENCE [LARGE SCALE GENOMIC DNA]</scope>
    <source>
        <strain evidence="2 3">DSM 8512</strain>
    </source>
</reference>
<accession>A0A1H8FM01</accession>
<protein>
    <submittedName>
        <fullName evidence="2">Rod shape-determining protein MreD</fullName>
    </submittedName>
</protein>
<dbReference type="AlphaFoldDB" id="A0A1H8FM01"/>
<feature type="transmembrane region" description="Helical" evidence="1">
    <location>
        <begin position="109"/>
        <end position="130"/>
    </location>
</feature>
<name>A0A1H8FM01_9RHOB</name>
<evidence type="ECO:0000313" key="3">
    <source>
        <dbReference type="Proteomes" id="UP000199054"/>
    </source>
</evidence>
<feature type="transmembrane region" description="Helical" evidence="1">
    <location>
        <begin position="61"/>
        <end position="88"/>
    </location>
</feature>
<keyword evidence="1" id="KW-0472">Membrane</keyword>
<organism evidence="2 3">
    <name type="scientific">Paracoccus alcaliphilus</name>
    <dbReference type="NCBI Taxonomy" id="34002"/>
    <lineage>
        <taxon>Bacteria</taxon>
        <taxon>Pseudomonadati</taxon>
        <taxon>Pseudomonadota</taxon>
        <taxon>Alphaproteobacteria</taxon>
        <taxon>Rhodobacterales</taxon>
        <taxon>Paracoccaceae</taxon>
        <taxon>Paracoccus</taxon>
    </lineage>
</organism>